<dbReference type="RefSeq" id="WP_379710724.1">
    <property type="nucleotide sequence ID" value="NZ_JBHTBS010000003.1"/>
</dbReference>
<proteinExistence type="inferred from homology"/>
<sequence length="307" mass="34402">MNELLPDLRQLRAFVAVADEGSFTLAAKKLFLTQSAISHSMRALEDSLECRLLERLGKKTILTEEGHVFLKRCRGVLGELEMASRELDGLKRWGQSRIRIGAPHSLCQFLLPTVLREFRDCFPRCEPTIEAGDTSTLIERLAEHELDIVLGLRTQSNQSLESRSLFKDQLALVVPPVHPWAKTGVPDREEVAKVQFIIYARASETHRLVEKHFEDMGIRLRAPLVLGDMEAIKEMSKIGIGVGIVAPWVAKRELDEGTLVAIPTGGEPIAREWSTFWNADRPLSLIEETFAGISGMVGEDLSRLGRR</sequence>
<dbReference type="PRINTS" id="PR00039">
    <property type="entry name" value="HTHLYSR"/>
</dbReference>
<evidence type="ECO:0000313" key="7">
    <source>
        <dbReference type="Proteomes" id="UP001596472"/>
    </source>
</evidence>
<dbReference type="Gene3D" id="1.10.10.10">
    <property type="entry name" value="Winged helix-like DNA-binding domain superfamily/Winged helix DNA-binding domain"/>
    <property type="match status" value="1"/>
</dbReference>
<accession>A0ABW2L574</accession>
<gene>
    <name evidence="6" type="ORF">ACFQY0_06950</name>
</gene>
<keyword evidence="3" id="KW-0238">DNA-binding</keyword>
<dbReference type="Pfam" id="PF00126">
    <property type="entry name" value="HTH_1"/>
    <property type="match status" value="1"/>
</dbReference>
<dbReference type="InterPro" id="IPR036390">
    <property type="entry name" value="WH_DNA-bd_sf"/>
</dbReference>
<keyword evidence="4" id="KW-0804">Transcription</keyword>
<dbReference type="InterPro" id="IPR005119">
    <property type="entry name" value="LysR_subst-bd"/>
</dbReference>
<dbReference type="PANTHER" id="PTHR30126:SF40">
    <property type="entry name" value="HTH-TYPE TRANSCRIPTIONAL REGULATOR GLTR"/>
    <property type="match status" value="1"/>
</dbReference>
<organism evidence="6 7">
    <name type="scientific">Haloferula chungangensis</name>
    <dbReference type="NCBI Taxonomy" id="1048331"/>
    <lineage>
        <taxon>Bacteria</taxon>
        <taxon>Pseudomonadati</taxon>
        <taxon>Verrucomicrobiota</taxon>
        <taxon>Verrucomicrobiia</taxon>
        <taxon>Verrucomicrobiales</taxon>
        <taxon>Verrucomicrobiaceae</taxon>
        <taxon>Haloferula</taxon>
    </lineage>
</organism>
<dbReference type="PROSITE" id="PS50931">
    <property type="entry name" value="HTH_LYSR"/>
    <property type="match status" value="1"/>
</dbReference>
<evidence type="ECO:0000256" key="3">
    <source>
        <dbReference type="ARBA" id="ARBA00023125"/>
    </source>
</evidence>
<dbReference type="SUPFAM" id="SSF46785">
    <property type="entry name" value="Winged helix' DNA-binding domain"/>
    <property type="match status" value="1"/>
</dbReference>
<keyword evidence="7" id="KW-1185">Reference proteome</keyword>
<reference evidence="7" key="1">
    <citation type="journal article" date="2019" name="Int. J. Syst. Evol. Microbiol.">
        <title>The Global Catalogue of Microorganisms (GCM) 10K type strain sequencing project: providing services to taxonomists for standard genome sequencing and annotation.</title>
        <authorList>
            <consortium name="The Broad Institute Genomics Platform"/>
            <consortium name="The Broad Institute Genome Sequencing Center for Infectious Disease"/>
            <person name="Wu L."/>
            <person name="Ma J."/>
        </authorList>
    </citation>
    <scope>NUCLEOTIDE SEQUENCE [LARGE SCALE GENOMIC DNA]</scope>
    <source>
        <strain evidence="7">CGMCC 4.1467</strain>
    </source>
</reference>
<dbReference type="InterPro" id="IPR000847">
    <property type="entry name" value="LysR_HTH_N"/>
</dbReference>
<feature type="domain" description="HTH lysR-type" evidence="5">
    <location>
        <begin position="6"/>
        <end position="63"/>
    </location>
</feature>
<dbReference type="Pfam" id="PF03466">
    <property type="entry name" value="LysR_substrate"/>
    <property type="match status" value="1"/>
</dbReference>
<evidence type="ECO:0000256" key="1">
    <source>
        <dbReference type="ARBA" id="ARBA00009437"/>
    </source>
</evidence>
<evidence type="ECO:0000259" key="5">
    <source>
        <dbReference type="PROSITE" id="PS50931"/>
    </source>
</evidence>
<evidence type="ECO:0000256" key="4">
    <source>
        <dbReference type="ARBA" id="ARBA00023163"/>
    </source>
</evidence>
<protein>
    <submittedName>
        <fullName evidence="6">LysR family transcriptional regulator</fullName>
    </submittedName>
</protein>
<evidence type="ECO:0000256" key="2">
    <source>
        <dbReference type="ARBA" id="ARBA00023015"/>
    </source>
</evidence>
<dbReference type="PANTHER" id="PTHR30126">
    <property type="entry name" value="HTH-TYPE TRANSCRIPTIONAL REGULATOR"/>
    <property type="match status" value="1"/>
</dbReference>
<dbReference type="Gene3D" id="3.40.190.10">
    <property type="entry name" value="Periplasmic binding protein-like II"/>
    <property type="match status" value="2"/>
</dbReference>
<comment type="caution">
    <text evidence="6">The sequence shown here is derived from an EMBL/GenBank/DDBJ whole genome shotgun (WGS) entry which is preliminary data.</text>
</comment>
<dbReference type="EMBL" id="JBHTBS010000003">
    <property type="protein sequence ID" value="MFC7336909.1"/>
    <property type="molecule type" value="Genomic_DNA"/>
</dbReference>
<name>A0ABW2L574_9BACT</name>
<keyword evidence="2" id="KW-0805">Transcription regulation</keyword>
<comment type="similarity">
    <text evidence="1">Belongs to the LysR transcriptional regulatory family.</text>
</comment>
<dbReference type="Proteomes" id="UP001596472">
    <property type="component" value="Unassembled WGS sequence"/>
</dbReference>
<dbReference type="CDD" id="cd05466">
    <property type="entry name" value="PBP2_LTTR_substrate"/>
    <property type="match status" value="1"/>
</dbReference>
<dbReference type="InterPro" id="IPR036388">
    <property type="entry name" value="WH-like_DNA-bd_sf"/>
</dbReference>
<evidence type="ECO:0000313" key="6">
    <source>
        <dbReference type="EMBL" id="MFC7336909.1"/>
    </source>
</evidence>
<dbReference type="SUPFAM" id="SSF53850">
    <property type="entry name" value="Periplasmic binding protein-like II"/>
    <property type="match status" value="1"/>
</dbReference>